<dbReference type="RefSeq" id="WP_317996159.1">
    <property type="nucleotide sequence ID" value="NZ_AP025523.1"/>
</dbReference>
<evidence type="ECO:0000313" key="2">
    <source>
        <dbReference type="EMBL" id="BDE05093.1"/>
    </source>
</evidence>
<gene>
    <name evidence="2" type="ORF">WPS_03690</name>
</gene>
<dbReference type="KEGG" id="vab:WPS_03690"/>
<dbReference type="Proteomes" id="UP001317532">
    <property type="component" value="Chromosome"/>
</dbReference>
<reference evidence="2 3" key="1">
    <citation type="journal article" date="2022" name="ISME Commun">
        <title>Vulcanimicrobium alpinus gen. nov. sp. nov., the first cultivated representative of the candidate phylum 'Eremiobacterota', is a metabolically versatile aerobic anoxygenic phototroph.</title>
        <authorList>
            <person name="Yabe S."/>
            <person name="Muto K."/>
            <person name="Abe K."/>
            <person name="Yokota A."/>
            <person name="Staudigel H."/>
            <person name="Tebo B.M."/>
        </authorList>
    </citation>
    <scope>NUCLEOTIDE SEQUENCE [LARGE SCALE GENOMIC DNA]</scope>
    <source>
        <strain evidence="2 3">WC8-2</strain>
    </source>
</reference>
<keyword evidence="1" id="KW-1133">Transmembrane helix</keyword>
<sequence length="255" mass="26568">MSYVEVLRARRALTWIFAIEAALVLIAVVSLAYALRGGPVHDHGSMVLSALLAPGAFLALIAATALAPGLSAEGGTIALLWTRPATRDRIAWAYVAVDALAILIAYVGGILLAAVPIGIVFALFHARGQMHVDTGVAVTELVLSLGAAFMWYALISLAASRLPGRGPLLAGASWGVFVIAAGLTQAPFPPWLHAAIMALNLLNPLVYLGGIRVSDGVTSNTSVIAMTPEARAICAWAIAVVAIFLAARLWSTREA</sequence>
<evidence type="ECO:0000256" key="1">
    <source>
        <dbReference type="SAM" id="Phobius"/>
    </source>
</evidence>
<feature type="transmembrane region" description="Helical" evidence="1">
    <location>
        <begin position="136"/>
        <end position="155"/>
    </location>
</feature>
<feature type="transmembrane region" description="Helical" evidence="1">
    <location>
        <begin position="91"/>
        <end position="124"/>
    </location>
</feature>
<accession>A0AAN1XVP8</accession>
<organism evidence="2 3">
    <name type="scientific">Vulcanimicrobium alpinum</name>
    <dbReference type="NCBI Taxonomy" id="3016050"/>
    <lineage>
        <taxon>Bacteria</taxon>
        <taxon>Bacillati</taxon>
        <taxon>Vulcanimicrobiota</taxon>
        <taxon>Vulcanimicrobiia</taxon>
        <taxon>Vulcanimicrobiales</taxon>
        <taxon>Vulcanimicrobiaceae</taxon>
        <taxon>Vulcanimicrobium</taxon>
    </lineage>
</organism>
<keyword evidence="3" id="KW-1185">Reference proteome</keyword>
<dbReference type="AlphaFoldDB" id="A0AAN1XVP8"/>
<feature type="transmembrane region" description="Helical" evidence="1">
    <location>
        <begin position="12"/>
        <end position="35"/>
    </location>
</feature>
<dbReference type="EMBL" id="AP025523">
    <property type="protein sequence ID" value="BDE05093.1"/>
    <property type="molecule type" value="Genomic_DNA"/>
</dbReference>
<feature type="transmembrane region" description="Helical" evidence="1">
    <location>
        <begin position="232"/>
        <end position="250"/>
    </location>
</feature>
<proteinExistence type="predicted"/>
<feature type="transmembrane region" description="Helical" evidence="1">
    <location>
        <begin position="167"/>
        <end position="185"/>
    </location>
</feature>
<name>A0AAN1XVP8_UNVUL</name>
<evidence type="ECO:0000313" key="3">
    <source>
        <dbReference type="Proteomes" id="UP001317532"/>
    </source>
</evidence>
<feature type="transmembrane region" description="Helical" evidence="1">
    <location>
        <begin position="47"/>
        <end position="70"/>
    </location>
</feature>
<feature type="transmembrane region" description="Helical" evidence="1">
    <location>
        <begin position="191"/>
        <end position="211"/>
    </location>
</feature>
<keyword evidence="1" id="KW-0812">Transmembrane</keyword>
<keyword evidence="1" id="KW-0472">Membrane</keyword>
<protein>
    <submittedName>
        <fullName evidence="2">Uncharacterized protein</fullName>
    </submittedName>
</protein>